<dbReference type="AlphaFoldDB" id="A0A3B0UEQ1"/>
<gene>
    <name evidence="2" type="ORF">MNBD_BACTEROID06-1478</name>
</gene>
<evidence type="ECO:0000313" key="2">
    <source>
        <dbReference type="EMBL" id="VAW29475.1"/>
    </source>
</evidence>
<evidence type="ECO:0000256" key="1">
    <source>
        <dbReference type="SAM" id="Phobius"/>
    </source>
</evidence>
<feature type="transmembrane region" description="Helical" evidence="1">
    <location>
        <begin position="26"/>
        <end position="44"/>
    </location>
</feature>
<keyword evidence="1" id="KW-0812">Transmembrane</keyword>
<dbReference type="SUPFAM" id="SSF82784">
    <property type="entry name" value="OsmC-like"/>
    <property type="match status" value="1"/>
</dbReference>
<dbReference type="InterPro" id="IPR015946">
    <property type="entry name" value="KH_dom-like_a/b"/>
</dbReference>
<protein>
    <recommendedName>
        <fullName evidence="3">OsmC/Ohr family protein</fullName>
    </recommendedName>
</protein>
<dbReference type="EMBL" id="UOES01000578">
    <property type="protein sequence ID" value="VAW29475.1"/>
    <property type="molecule type" value="Genomic_DNA"/>
</dbReference>
<proteinExistence type="predicted"/>
<organism evidence="2">
    <name type="scientific">hydrothermal vent metagenome</name>
    <dbReference type="NCBI Taxonomy" id="652676"/>
    <lineage>
        <taxon>unclassified sequences</taxon>
        <taxon>metagenomes</taxon>
        <taxon>ecological metagenomes</taxon>
    </lineage>
</organism>
<dbReference type="Gene3D" id="3.30.300.20">
    <property type="match status" value="1"/>
</dbReference>
<sequence>MEIEIKFNEQGKIIPMMNGQEITMEVSPFLIFLATAGMCSAVFVQAFMNQRSMSTDGVKIVQKMNYNQFTNQVSDIDIHVDLPENFPAKYNKAIKNVVDQCPVKQHLLAPPSFNVITNLDKAEVEA</sequence>
<dbReference type="InterPro" id="IPR003718">
    <property type="entry name" value="OsmC/Ohr_fam"/>
</dbReference>
<dbReference type="PANTHER" id="PTHR39624:SF2">
    <property type="entry name" value="OSMC-LIKE PROTEIN"/>
    <property type="match status" value="1"/>
</dbReference>
<name>A0A3B0UEQ1_9ZZZZ</name>
<dbReference type="PANTHER" id="PTHR39624">
    <property type="entry name" value="PROTEIN INVOLVED IN RIMO-MEDIATED BETA-METHYLTHIOLATION OF RIBOSOMAL PROTEIN S12 YCAO"/>
    <property type="match status" value="1"/>
</dbReference>
<dbReference type="InterPro" id="IPR036102">
    <property type="entry name" value="OsmC/Ohrsf"/>
</dbReference>
<dbReference type="Pfam" id="PF02566">
    <property type="entry name" value="OsmC"/>
    <property type="match status" value="1"/>
</dbReference>
<keyword evidence="1" id="KW-0472">Membrane</keyword>
<keyword evidence="1" id="KW-1133">Transmembrane helix</keyword>
<accession>A0A3B0UEQ1</accession>
<evidence type="ECO:0008006" key="3">
    <source>
        <dbReference type="Google" id="ProtNLM"/>
    </source>
</evidence>
<reference evidence="2" key="1">
    <citation type="submission" date="2018-06" db="EMBL/GenBank/DDBJ databases">
        <authorList>
            <person name="Zhirakovskaya E."/>
        </authorList>
    </citation>
    <scope>NUCLEOTIDE SEQUENCE</scope>
</reference>